<dbReference type="GO" id="GO:0044281">
    <property type="term" value="P:small molecule metabolic process"/>
    <property type="evidence" value="ECO:0007669"/>
    <property type="project" value="UniProtKB-ARBA"/>
</dbReference>
<dbReference type="GO" id="GO:0030976">
    <property type="term" value="F:thiamine pyrophosphate binding"/>
    <property type="evidence" value="ECO:0007669"/>
    <property type="project" value="InterPro"/>
</dbReference>
<dbReference type="RefSeq" id="WP_092159457.1">
    <property type="nucleotide sequence ID" value="NZ_FNGA01000002.1"/>
</dbReference>
<feature type="domain" description="Thiamine pyrophosphate enzyme TPP-binding" evidence="2">
    <location>
        <begin position="59"/>
        <end position="209"/>
    </location>
</feature>
<evidence type="ECO:0000259" key="2">
    <source>
        <dbReference type="Pfam" id="PF02775"/>
    </source>
</evidence>
<evidence type="ECO:0000313" key="4">
    <source>
        <dbReference type="Proteomes" id="UP000199053"/>
    </source>
</evidence>
<dbReference type="PANTHER" id="PTHR48084:SF3">
    <property type="entry name" value="SUBUNIT OF PYRUVATE:FLAVODOXIN OXIDOREDUCTASE"/>
    <property type="match status" value="1"/>
</dbReference>
<name>A0A1G9EYV1_9BACT</name>
<dbReference type="SUPFAM" id="SSF52518">
    <property type="entry name" value="Thiamin diphosphate-binding fold (THDP-binding)"/>
    <property type="match status" value="1"/>
</dbReference>
<dbReference type="STRING" id="246191.SAMN05660337_1317"/>
<keyword evidence="4" id="KW-1185">Reference proteome</keyword>
<keyword evidence="1" id="KW-0560">Oxidoreductase</keyword>
<evidence type="ECO:0000256" key="1">
    <source>
        <dbReference type="ARBA" id="ARBA00023002"/>
    </source>
</evidence>
<accession>A0A1G9EYV1</accession>
<dbReference type="Gene3D" id="3.40.50.970">
    <property type="match status" value="1"/>
</dbReference>
<dbReference type="Pfam" id="PF02775">
    <property type="entry name" value="TPP_enzyme_C"/>
    <property type="match status" value="1"/>
</dbReference>
<evidence type="ECO:0000313" key="3">
    <source>
        <dbReference type="EMBL" id="SDK81223.1"/>
    </source>
</evidence>
<dbReference type="InterPro" id="IPR051457">
    <property type="entry name" value="2-oxoacid:Fd_oxidoreductase"/>
</dbReference>
<sequence>MQELAKIYGETLLLDKKFSYCPGCGHGIVTRLVAEAIEALGIRKRTVSVVGIGCGGFSHHYLNIDAIEAMHGRAPAVAVGYKVAKPENIVYTYQGDGDCSAIGLAELLHTANRGIPVTCFMINNNLFGMTGGQMSPSTLEGQVTSTTPNGRDVLQHGYPLRVPEMMADMHGAKYVARESVCDAKSIRKAASSVRKALDCQMKGLGFSFVEFIVPCPTGLKLSVPDSYKWNKEKMVEYFKPQIFKNEMEQNDEN</sequence>
<gene>
    <name evidence="3" type="ORF">SAMN05660337_1317</name>
</gene>
<dbReference type="GO" id="GO:0016625">
    <property type="term" value="F:oxidoreductase activity, acting on the aldehyde or oxo group of donors, iron-sulfur protein as acceptor"/>
    <property type="evidence" value="ECO:0007669"/>
    <property type="project" value="UniProtKB-ARBA"/>
</dbReference>
<dbReference type="OrthoDB" id="9794954at2"/>
<organism evidence="3 4">
    <name type="scientific">Maridesulfovibrio ferrireducens</name>
    <dbReference type="NCBI Taxonomy" id="246191"/>
    <lineage>
        <taxon>Bacteria</taxon>
        <taxon>Pseudomonadati</taxon>
        <taxon>Thermodesulfobacteriota</taxon>
        <taxon>Desulfovibrionia</taxon>
        <taxon>Desulfovibrionales</taxon>
        <taxon>Desulfovibrionaceae</taxon>
        <taxon>Maridesulfovibrio</taxon>
    </lineage>
</organism>
<dbReference type="InterPro" id="IPR011766">
    <property type="entry name" value="TPP_enzyme_TPP-bd"/>
</dbReference>
<dbReference type="EMBL" id="FNGA01000002">
    <property type="protein sequence ID" value="SDK81223.1"/>
    <property type="molecule type" value="Genomic_DNA"/>
</dbReference>
<dbReference type="GO" id="GO:0045333">
    <property type="term" value="P:cellular respiration"/>
    <property type="evidence" value="ECO:0007669"/>
    <property type="project" value="UniProtKB-ARBA"/>
</dbReference>
<dbReference type="Proteomes" id="UP000199053">
    <property type="component" value="Unassembled WGS sequence"/>
</dbReference>
<reference evidence="4" key="1">
    <citation type="submission" date="2016-10" db="EMBL/GenBank/DDBJ databases">
        <authorList>
            <person name="Varghese N."/>
            <person name="Submissions S."/>
        </authorList>
    </citation>
    <scope>NUCLEOTIDE SEQUENCE [LARGE SCALE GENOMIC DNA]</scope>
    <source>
        <strain evidence="4">DSM 16995</strain>
    </source>
</reference>
<dbReference type="InterPro" id="IPR029061">
    <property type="entry name" value="THDP-binding"/>
</dbReference>
<dbReference type="PANTHER" id="PTHR48084">
    <property type="entry name" value="2-OXOGLUTARATE OXIDOREDUCTASE SUBUNIT KORB-RELATED"/>
    <property type="match status" value="1"/>
</dbReference>
<protein>
    <submittedName>
        <fullName evidence="3">2-oxoglutarate ferredoxin oxidoreductase subunit beta</fullName>
    </submittedName>
</protein>
<dbReference type="AlphaFoldDB" id="A0A1G9EYV1"/>
<proteinExistence type="predicted"/>